<gene>
    <name evidence="1" type="primary">265</name>
    <name evidence="1" type="ORF">HGTV1_265</name>
</gene>
<proteinExistence type="predicted"/>
<protein>
    <submittedName>
        <fullName evidence="1">Uncharacterized protein</fullName>
    </submittedName>
</protein>
<evidence type="ECO:0000313" key="1">
    <source>
        <dbReference type="EMBL" id="AGM11562.1"/>
    </source>
</evidence>
<dbReference type="KEGG" id="vg:16194111"/>
<keyword evidence="2" id="KW-1185">Reference proteome</keyword>
<name>R4TLI7_9CAUD</name>
<dbReference type="EMBL" id="KC292026">
    <property type="protein sequence ID" value="AGM11562.1"/>
    <property type="molecule type" value="Genomic_DNA"/>
</dbReference>
<dbReference type="RefSeq" id="YP_008059440.1">
    <property type="nucleotide sequence ID" value="NC_021328.1"/>
</dbReference>
<accession>R4TLI7</accession>
<dbReference type="GeneID" id="16194111"/>
<organism evidence="1 2">
    <name type="scientific">Halogranum tailed virus 1</name>
    <dbReference type="NCBI Taxonomy" id="1273749"/>
    <lineage>
        <taxon>Viruses</taxon>
        <taxon>Duplodnaviria</taxon>
        <taxon>Heunggongvirae</taxon>
        <taxon>Uroviricota</taxon>
        <taxon>Caudoviricetes</taxon>
        <taxon>Thumleimavirales</taxon>
        <taxon>Halomagnusviridae</taxon>
        <taxon>Hagravirus</taxon>
        <taxon>Hagravirus capitaneum</taxon>
        <taxon>Hagravirus HGTV1</taxon>
    </lineage>
</organism>
<reference evidence="1 2" key="1">
    <citation type="submission" date="2012-12" db="EMBL/GenBank/DDBJ databases">
        <authorList>
            <person name="Sencilo A."/>
            <person name="Jacobs-Sera D."/>
            <person name="Russell D.A."/>
            <person name="Ko C."/>
            <person name="Atanasova N."/>
            <person name="Osterlund E."/>
            <person name="Oksanen H.M."/>
            <person name="Bamford D.H."/>
            <person name="Hatfull G.F."/>
            <person name="Roine E."/>
            <person name="Hendrix R.W."/>
        </authorList>
    </citation>
    <scope>NUCLEOTIDE SEQUENCE [LARGE SCALE GENOMIC DNA]</scope>
</reference>
<evidence type="ECO:0000313" key="2">
    <source>
        <dbReference type="Proteomes" id="UP000202786"/>
    </source>
</evidence>
<dbReference type="Proteomes" id="UP000202786">
    <property type="component" value="Segment"/>
</dbReference>
<sequence>MKDATLELHGGFAGAKLVLTNPETGEGTVVNVSPSVTREIESIFEFDAPE</sequence>